<dbReference type="EMBL" id="MT141842">
    <property type="protein sequence ID" value="QJA71046.1"/>
    <property type="molecule type" value="Genomic_DNA"/>
</dbReference>
<keyword evidence="3" id="KW-0808">Transferase</keyword>
<evidence type="ECO:0000256" key="2">
    <source>
        <dbReference type="ARBA" id="ARBA00022603"/>
    </source>
</evidence>
<evidence type="ECO:0000256" key="3">
    <source>
        <dbReference type="ARBA" id="ARBA00022679"/>
    </source>
</evidence>
<feature type="domain" description="ParB-like N-terminal" evidence="5">
    <location>
        <begin position="7"/>
        <end position="96"/>
    </location>
</feature>
<evidence type="ECO:0000313" key="6">
    <source>
        <dbReference type="EMBL" id="QJA71046.1"/>
    </source>
</evidence>
<organism evidence="7">
    <name type="scientific">viral metagenome</name>
    <dbReference type="NCBI Taxonomy" id="1070528"/>
    <lineage>
        <taxon>unclassified sequences</taxon>
        <taxon>metagenomes</taxon>
        <taxon>organismal metagenomes</taxon>
    </lineage>
</organism>
<keyword evidence="2" id="KW-0489">Methyltransferase</keyword>
<dbReference type="PANTHER" id="PTHR33375:SF1">
    <property type="entry name" value="CHROMOSOME-PARTITIONING PROTEIN PARB-RELATED"/>
    <property type="match status" value="1"/>
</dbReference>
<gene>
    <name evidence="6" type="ORF">MM415A03401_0007</name>
    <name evidence="7" type="ORF">MM415B03817_0006</name>
</gene>
<dbReference type="Pfam" id="PF01555">
    <property type="entry name" value="N6_N4_Mtase"/>
    <property type="match status" value="1"/>
</dbReference>
<accession>A0A6M3LH64</accession>
<sequence>MPAEYVYRANAEDIMVEEDRLRKSFDPKKLQDLVTSFLDKGQLQPGVCRREDDKIFLIAGERRLRACRTAKIDFAFTLIEETNPLRIKEIELEENLCRDDLTWQEKVDAVEKLHALEQELHGVARVGVSGGHGVKDTAEIIGVSVGKTQADLELAAFMEIEQVRNAPNRSEAMKVIKRLKEEYARSQSLKKAQEGSGTTLTFSKVETDNLSPEEQAEIKMREKILFYGPRVIHGRMEDEIQTLLAENKTFDLVLFDPPWGVAFDSVGQHDGSVETYEDDPEVILPQLEGWLKTLFEIMSENSHLYLFFGIVNHNLVYDLLEKIGFQTNRMPLIWHKLGTHRTRNPDTWPGRSYEPIAYARKGKKLLIRKGAPDVIPTPSPTKAMKDIQPSAKHPDIYLDLLKRSAFPGDKVLDPMCGSGMMAVAAEVLRDTHQLDWTMIEEKESFWELALMNVVKGYHKIVKADETATEFHEPDFPFFICYKCFHYGSSDQLEINPNNKRKCLCPKCGGGVNPTSDPLPEDYRDIEPRTKEWKAYWNAYPEKQTEMLEWKGKQGE</sequence>
<dbReference type="EMBL" id="MT143245">
    <property type="protein sequence ID" value="QJA94597.1"/>
    <property type="molecule type" value="Genomic_DNA"/>
</dbReference>
<dbReference type="PANTHER" id="PTHR33375">
    <property type="entry name" value="CHROMOSOME-PARTITIONING PROTEIN PARB-RELATED"/>
    <property type="match status" value="1"/>
</dbReference>
<dbReference type="InterPro" id="IPR003115">
    <property type="entry name" value="ParB_N"/>
</dbReference>
<dbReference type="NCBIfam" id="TIGR00180">
    <property type="entry name" value="parB_part"/>
    <property type="match status" value="1"/>
</dbReference>
<dbReference type="GO" id="GO:0008170">
    <property type="term" value="F:N-methyltransferase activity"/>
    <property type="evidence" value="ECO:0007669"/>
    <property type="project" value="InterPro"/>
</dbReference>
<dbReference type="Gene3D" id="3.90.1530.30">
    <property type="match status" value="1"/>
</dbReference>
<dbReference type="Gene3D" id="3.40.50.150">
    <property type="entry name" value="Vaccinia Virus protein VP39"/>
    <property type="match status" value="1"/>
</dbReference>
<dbReference type="InterPro" id="IPR001091">
    <property type="entry name" value="RM_Methyltransferase"/>
</dbReference>
<dbReference type="InterPro" id="IPR004437">
    <property type="entry name" value="ParB/RepB/Spo0J"/>
</dbReference>
<evidence type="ECO:0000313" key="7">
    <source>
        <dbReference type="EMBL" id="QJA94597.1"/>
    </source>
</evidence>
<dbReference type="SUPFAM" id="SSF53335">
    <property type="entry name" value="S-adenosyl-L-methionine-dependent methyltransferases"/>
    <property type="match status" value="1"/>
</dbReference>
<dbReference type="GO" id="GO:0005694">
    <property type="term" value="C:chromosome"/>
    <property type="evidence" value="ECO:0007669"/>
    <property type="project" value="TreeGrafter"/>
</dbReference>
<protein>
    <recommendedName>
        <fullName evidence="5">ParB-like N-terminal domain-containing protein</fullName>
    </recommendedName>
</protein>
<proteinExistence type="inferred from homology"/>
<feature type="region of interest" description="Disordered" evidence="4">
    <location>
        <begin position="187"/>
        <end position="208"/>
    </location>
</feature>
<reference evidence="7" key="1">
    <citation type="submission" date="2020-03" db="EMBL/GenBank/DDBJ databases">
        <title>The deep terrestrial virosphere.</title>
        <authorList>
            <person name="Holmfeldt K."/>
            <person name="Nilsson E."/>
            <person name="Simone D."/>
            <person name="Lopez-Fernandez M."/>
            <person name="Wu X."/>
            <person name="de Brujin I."/>
            <person name="Lundin D."/>
            <person name="Andersson A."/>
            <person name="Bertilsson S."/>
            <person name="Dopson M."/>
        </authorList>
    </citation>
    <scope>NUCLEOTIDE SEQUENCE</scope>
    <source>
        <strain evidence="6">MM415A03401</strain>
        <strain evidence="7">MM415B03817</strain>
    </source>
</reference>
<name>A0A6M3LH64_9ZZZZ</name>
<evidence type="ECO:0000259" key="5">
    <source>
        <dbReference type="SMART" id="SM00470"/>
    </source>
</evidence>
<dbReference type="InterPro" id="IPR029063">
    <property type="entry name" value="SAM-dependent_MTases_sf"/>
</dbReference>
<dbReference type="AlphaFoldDB" id="A0A6M3LH64"/>
<dbReference type="InterPro" id="IPR050336">
    <property type="entry name" value="Chromosome_partition/occlusion"/>
</dbReference>
<dbReference type="PROSITE" id="PS00092">
    <property type="entry name" value="N6_MTASE"/>
    <property type="match status" value="1"/>
</dbReference>
<dbReference type="GO" id="GO:0003677">
    <property type="term" value="F:DNA binding"/>
    <property type="evidence" value="ECO:0007669"/>
    <property type="project" value="InterPro"/>
</dbReference>
<dbReference type="SUPFAM" id="SSF110849">
    <property type="entry name" value="ParB/Sulfiredoxin"/>
    <property type="match status" value="1"/>
</dbReference>
<comment type="similarity">
    <text evidence="1">Belongs to the N(4)/N(6)-methyltransferase family.</text>
</comment>
<dbReference type="InterPro" id="IPR036086">
    <property type="entry name" value="ParB/Sulfiredoxin_sf"/>
</dbReference>
<dbReference type="PRINTS" id="PR00508">
    <property type="entry name" value="S21N4MTFRASE"/>
</dbReference>
<dbReference type="SMART" id="SM00470">
    <property type="entry name" value="ParB"/>
    <property type="match status" value="1"/>
</dbReference>
<evidence type="ECO:0000256" key="1">
    <source>
        <dbReference type="ARBA" id="ARBA00006594"/>
    </source>
</evidence>
<dbReference type="GO" id="GO:0032259">
    <property type="term" value="P:methylation"/>
    <property type="evidence" value="ECO:0007669"/>
    <property type="project" value="UniProtKB-KW"/>
</dbReference>
<dbReference type="Pfam" id="PF02195">
    <property type="entry name" value="ParB_N"/>
    <property type="match status" value="1"/>
</dbReference>
<dbReference type="InterPro" id="IPR002941">
    <property type="entry name" value="DNA_methylase_N4/N6"/>
</dbReference>
<evidence type="ECO:0000256" key="4">
    <source>
        <dbReference type="SAM" id="MobiDB-lite"/>
    </source>
</evidence>
<dbReference type="InterPro" id="IPR002052">
    <property type="entry name" value="DNA_methylase_N6_adenine_CS"/>
</dbReference>
<dbReference type="GO" id="GO:0007059">
    <property type="term" value="P:chromosome segregation"/>
    <property type="evidence" value="ECO:0007669"/>
    <property type="project" value="TreeGrafter"/>
</dbReference>